<dbReference type="PROSITE" id="PS50995">
    <property type="entry name" value="HTH_MARR_2"/>
    <property type="match status" value="1"/>
</dbReference>
<reference evidence="3 4" key="1">
    <citation type="submission" date="2021-11" db="EMBL/GenBank/DDBJ databases">
        <title>Draft genome sequence of Actinomycetospora sp. SF1 isolated from the rhizosphere soil.</title>
        <authorList>
            <person name="Duangmal K."/>
            <person name="Chantavorakit T."/>
        </authorList>
    </citation>
    <scope>NUCLEOTIDE SEQUENCE [LARGE SCALE GENOMIC DNA]</scope>
    <source>
        <strain evidence="3 4">TBRC 5722</strain>
    </source>
</reference>
<dbReference type="PRINTS" id="PR00598">
    <property type="entry name" value="HTHMARR"/>
</dbReference>
<dbReference type="SUPFAM" id="SSF46785">
    <property type="entry name" value="Winged helix' DNA-binding domain"/>
    <property type="match status" value="1"/>
</dbReference>
<dbReference type="SMART" id="SM00347">
    <property type="entry name" value="HTH_MARR"/>
    <property type="match status" value="1"/>
</dbReference>
<gene>
    <name evidence="3" type="ORF">LQ327_18035</name>
</gene>
<evidence type="ECO:0000313" key="4">
    <source>
        <dbReference type="Proteomes" id="UP001199469"/>
    </source>
</evidence>
<feature type="region of interest" description="Disordered" evidence="1">
    <location>
        <begin position="159"/>
        <end position="180"/>
    </location>
</feature>
<feature type="domain" description="HTH marR-type" evidence="2">
    <location>
        <begin position="1"/>
        <end position="136"/>
    </location>
</feature>
<evidence type="ECO:0000313" key="3">
    <source>
        <dbReference type="EMBL" id="MCD2195272.1"/>
    </source>
</evidence>
<dbReference type="PANTHER" id="PTHR33164:SF43">
    <property type="entry name" value="HTH-TYPE TRANSCRIPTIONAL REPRESSOR YETL"/>
    <property type="match status" value="1"/>
</dbReference>
<sequence>MADGVRELMVAEESYRRAVAAAMGIAPVEATALEFLLHNGARTPSLIAARTGLSRTSTTALVDRLAAAGWVARRPHPLDRRSVLVDLTDDGFDVVCSTYLLFARDIGAALDEADPRLREDPQWRRAVGSLVEEIAASLRHRAGDVLGVEAALSRHLVGTETALPDAGSGDTGPPSPGRAR</sequence>
<dbReference type="Gene3D" id="1.10.10.10">
    <property type="entry name" value="Winged helix-like DNA-binding domain superfamily/Winged helix DNA-binding domain"/>
    <property type="match status" value="1"/>
</dbReference>
<comment type="caution">
    <text evidence="3">The sequence shown here is derived from an EMBL/GenBank/DDBJ whole genome shotgun (WGS) entry which is preliminary data.</text>
</comment>
<accession>A0ABS8PAI0</accession>
<proteinExistence type="predicted"/>
<dbReference type="RefSeq" id="WP_230736148.1">
    <property type="nucleotide sequence ID" value="NZ_JAJNDB010000003.1"/>
</dbReference>
<keyword evidence="4" id="KW-1185">Reference proteome</keyword>
<organism evidence="3 4">
    <name type="scientific">Actinomycetospora endophytica</name>
    <dbReference type="NCBI Taxonomy" id="2291215"/>
    <lineage>
        <taxon>Bacteria</taxon>
        <taxon>Bacillati</taxon>
        <taxon>Actinomycetota</taxon>
        <taxon>Actinomycetes</taxon>
        <taxon>Pseudonocardiales</taxon>
        <taxon>Pseudonocardiaceae</taxon>
        <taxon>Actinomycetospora</taxon>
    </lineage>
</organism>
<dbReference type="Pfam" id="PF12802">
    <property type="entry name" value="MarR_2"/>
    <property type="match status" value="1"/>
</dbReference>
<dbReference type="InterPro" id="IPR039422">
    <property type="entry name" value="MarR/SlyA-like"/>
</dbReference>
<dbReference type="PANTHER" id="PTHR33164">
    <property type="entry name" value="TRANSCRIPTIONAL REGULATOR, MARR FAMILY"/>
    <property type="match status" value="1"/>
</dbReference>
<dbReference type="InterPro" id="IPR000835">
    <property type="entry name" value="HTH_MarR-typ"/>
</dbReference>
<dbReference type="Proteomes" id="UP001199469">
    <property type="component" value="Unassembled WGS sequence"/>
</dbReference>
<dbReference type="InterPro" id="IPR036388">
    <property type="entry name" value="WH-like_DNA-bd_sf"/>
</dbReference>
<name>A0ABS8PAI0_9PSEU</name>
<dbReference type="InterPro" id="IPR036390">
    <property type="entry name" value="WH_DNA-bd_sf"/>
</dbReference>
<evidence type="ECO:0000256" key="1">
    <source>
        <dbReference type="SAM" id="MobiDB-lite"/>
    </source>
</evidence>
<dbReference type="EMBL" id="JAJNDB010000003">
    <property type="protein sequence ID" value="MCD2195272.1"/>
    <property type="molecule type" value="Genomic_DNA"/>
</dbReference>
<protein>
    <submittedName>
        <fullName evidence="3">MarR family transcriptional regulator</fullName>
    </submittedName>
</protein>
<evidence type="ECO:0000259" key="2">
    <source>
        <dbReference type="PROSITE" id="PS50995"/>
    </source>
</evidence>